<feature type="binding site" evidence="10">
    <location>
        <position position="69"/>
    </location>
    <ligand>
        <name>substrate</name>
    </ligand>
</feature>
<dbReference type="GO" id="GO:0036222">
    <property type="term" value="F:XTP diphosphatase activity"/>
    <property type="evidence" value="ECO:0007669"/>
    <property type="project" value="UniProtKB-UniRule"/>
</dbReference>
<dbReference type="FunCoup" id="A0A7G1G858">
    <property type="interactions" value="339"/>
</dbReference>
<dbReference type="Gene3D" id="3.90.950.10">
    <property type="match status" value="1"/>
</dbReference>
<dbReference type="GO" id="GO:0009117">
    <property type="term" value="P:nucleotide metabolic process"/>
    <property type="evidence" value="ECO:0007669"/>
    <property type="project" value="UniProtKB-KW"/>
</dbReference>
<dbReference type="HAMAP" id="MF_01405">
    <property type="entry name" value="Non_canon_purine_NTPase"/>
    <property type="match status" value="1"/>
</dbReference>
<comment type="function">
    <text evidence="10">Pyrophosphatase that catalyzes the hydrolysis of nucleoside triphosphates to their monophosphate derivatives, with a high preference for the non-canonical purine nucleotides XTP (xanthosine triphosphate), dITP (deoxyinosine triphosphate) and ITP. Seems to function as a house-cleaning enzyme that removes non-canonical purine nucleotides from the nucleotide pool, thus preventing their incorporation into DNA/RNA and avoiding chromosomal lesions.</text>
</comment>
<proteinExistence type="inferred from homology"/>
<feature type="binding site" evidence="10">
    <location>
        <position position="68"/>
    </location>
    <ligand>
        <name>Mg(2+)</name>
        <dbReference type="ChEBI" id="CHEBI:18420"/>
    </ligand>
</feature>
<dbReference type="GO" id="GO:0005829">
    <property type="term" value="C:cytosol"/>
    <property type="evidence" value="ECO:0007669"/>
    <property type="project" value="TreeGrafter"/>
</dbReference>
<evidence type="ECO:0000256" key="1">
    <source>
        <dbReference type="ARBA" id="ARBA00008023"/>
    </source>
</evidence>
<dbReference type="SUPFAM" id="SSF52972">
    <property type="entry name" value="ITPase-like"/>
    <property type="match status" value="1"/>
</dbReference>
<evidence type="ECO:0000256" key="7">
    <source>
        <dbReference type="ARBA" id="ARBA00023080"/>
    </source>
</evidence>
<comment type="catalytic activity">
    <reaction evidence="8 10">
        <text>dITP + H2O = dIMP + diphosphate + H(+)</text>
        <dbReference type="Rhea" id="RHEA:28342"/>
        <dbReference type="ChEBI" id="CHEBI:15377"/>
        <dbReference type="ChEBI" id="CHEBI:15378"/>
        <dbReference type="ChEBI" id="CHEBI:33019"/>
        <dbReference type="ChEBI" id="CHEBI:61194"/>
        <dbReference type="ChEBI" id="CHEBI:61382"/>
        <dbReference type="EC" id="3.6.1.66"/>
    </reaction>
</comment>
<sequence length="192" mass="21653">MKAFLATSNKHKVEELNYISPNWIEVSPISDLFNEFNPEETGSTFIENSVIKAVTGGNKIKKIVLADDSGLCIESLDGFPGIKSSRFMEGRTYEEKMKAIFKMLEGKDRKAYFACAATYYNPMTNQLISYEGRVYGKISEVIRGHEGFGYDPFFIPDGYSETFGILGNNVKKEISHRARAFNGLFNILNKII</sequence>
<dbReference type="Proteomes" id="UP000516361">
    <property type="component" value="Chromosome"/>
</dbReference>
<keyword evidence="6 10" id="KW-0460">Magnesium</keyword>
<dbReference type="FunFam" id="3.90.950.10:FF:000001">
    <property type="entry name" value="dITP/XTP pyrophosphatase"/>
    <property type="match status" value="1"/>
</dbReference>
<comment type="subunit">
    <text evidence="2 10">Homodimer.</text>
</comment>
<dbReference type="EC" id="3.6.1.66" evidence="10"/>
<comment type="similarity">
    <text evidence="1 10 11">Belongs to the HAM1 NTPase family.</text>
</comment>
<accession>A0A7G1G858</accession>
<protein>
    <recommendedName>
        <fullName evidence="10">dITP/XTP pyrophosphatase</fullName>
        <ecNumber evidence="10">3.6.1.66</ecNumber>
    </recommendedName>
    <alternativeName>
        <fullName evidence="10">Non-canonical purine NTP pyrophosphatase</fullName>
    </alternativeName>
    <alternativeName>
        <fullName evidence="10">Non-standard purine NTP pyrophosphatase</fullName>
    </alternativeName>
    <alternativeName>
        <fullName evidence="10">Nucleoside-triphosphate diphosphatase</fullName>
    </alternativeName>
    <alternativeName>
        <fullName evidence="10">Nucleoside-triphosphate pyrophosphatase</fullName>
        <shortName evidence="10">NTPase</shortName>
    </alternativeName>
</protein>
<evidence type="ECO:0000313" key="13">
    <source>
        <dbReference type="Proteomes" id="UP000516361"/>
    </source>
</evidence>
<dbReference type="InterPro" id="IPR020922">
    <property type="entry name" value="dITP/XTP_pyrophosphatase"/>
</dbReference>
<dbReference type="GO" id="GO:0009146">
    <property type="term" value="P:purine nucleoside triphosphate catabolic process"/>
    <property type="evidence" value="ECO:0007669"/>
    <property type="project" value="UniProtKB-UniRule"/>
</dbReference>
<evidence type="ECO:0000256" key="11">
    <source>
        <dbReference type="RuleBase" id="RU003781"/>
    </source>
</evidence>
<dbReference type="NCBIfam" id="TIGR00042">
    <property type="entry name" value="RdgB/HAM1 family non-canonical purine NTP pyrophosphatase"/>
    <property type="match status" value="1"/>
</dbReference>
<feature type="active site" description="Proton acceptor" evidence="10">
    <location>
        <position position="68"/>
    </location>
</feature>
<evidence type="ECO:0000256" key="4">
    <source>
        <dbReference type="ARBA" id="ARBA00022741"/>
    </source>
</evidence>
<dbReference type="GO" id="GO:0017111">
    <property type="term" value="F:ribonucleoside triphosphate phosphatase activity"/>
    <property type="evidence" value="ECO:0007669"/>
    <property type="project" value="InterPro"/>
</dbReference>
<keyword evidence="4 10" id="KW-0547">Nucleotide-binding</keyword>
<dbReference type="PANTHER" id="PTHR11067:SF9">
    <property type="entry name" value="INOSINE TRIPHOSPHATE PYROPHOSPHATASE"/>
    <property type="match status" value="1"/>
</dbReference>
<dbReference type="CDD" id="cd00515">
    <property type="entry name" value="HAM1"/>
    <property type="match status" value="1"/>
</dbReference>
<dbReference type="InterPro" id="IPR029001">
    <property type="entry name" value="ITPase-like_fam"/>
</dbReference>
<dbReference type="Pfam" id="PF01725">
    <property type="entry name" value="Ham1p_like"/>
    <property type="match status" value="1"/>
</dbReference>
<reference evidence="12 13" key="1">
    <citation type="submission" date="2018-06" db="EMBL/GenBank/DDBJ databases">
        <title>Genome sequencing of Oceanotoga sp. sy52.</title>
        <authorList>
            <person name="Mori K."/>
        </authorList>
    </citation>
    <scope>NUCLEOTIDE SEQUENCE [LARGE SCALE GENOMIC DNA]</scope>
    <source>
        <strain evidence="13">sy52</strain>
    </source>
</reference>
<evidence type="ECO:0000256" key="2">
    <source>
        <dbReference type="ARBA" id="ARBA00011738"/>
    </source>
</evidence>
<feature type="binding site" evidence="10">
    <location>
        <position position="39"/>
    </location>
    <ligand>
        <name>Mg(2+)</name>
        <dbReference type="ChEBI" id="CHEBI:18420"/>
    </ligand>
</feature>
<gene>
    <name evidence="12" type="ORF">OSSY52_12340</name>
</gene>
<evidence type="ECO:0000256" key="10">
    <source>
        <dbReference type="HAMAP-Rule" id="MF_01405"/>
    </source>
</evidence>
<comment type="catalytic activity">
    <reaction evidence="9 10">
        <text>XTP + H2O = XMP + diphosphate + H(+)</text>
        <dbReference type="Rhea" id="RHEA:28610"/>
        <dbReference type="ChEBI" id="CHEBI:15377"/>
        <dbReference type="ChEBI" id="CHEBI:15378"/>
        <dbReference type="ChEBI" id="CHEBI:33019"/>
        <dbReference type="ChEBI" id="CHEBI:57464"/>
        <dbReference type="ChEBI" id="CHEBI:61314"/>
        <dbReference type="EC" id="3.6.1.66"/>
    </reaction>
</comment>
<evidence type="ECO:0000256" key="6">
    <source>
        <dbReference type="ARBA" id="ARBA00022842"/>
    </source>
</evidence>
<dbReference type="AlphaFoldDB" id="A0A7G1G858"/>
<dbReference type="EMBL" id="AP018712">
    <property type="protein sequence ID" value="BBE31093.1"/>
    <property type="molecule type" value="Genomic_DNA"/>
</dbReference>
<dbReference type="InParanoid" id="A0A7G1G858"/>
<evidence type="ECO:0000313" key="12">
    <source>
        <dbReference type="EMBL" id="BBE31093.1"/>
    </source>
</evidence>
<dbReference type="KEGG" id="ocy:OSSY52_12340"/>
<dbReference type="InterPro" id="IPR002637">
    <property type="entry name" value="RdgB/HAM1"/>
</dbReference>
<name>A0A7G1G858_9BACT</name>
<evidence type="ECO:0000256" key="8">
    <source>
        <dbReference type="ARBA" id="ARBA00051875"/>
    </source>
</evidence>
<dbReference type="GO" id="GO:0036220">
    <property type="term" value="F:ITP diphosphatase activity"/>
    <property type="evidence" value="ECO:0007669"/>
    <property type="project" value="UniProtKB-UniRule"/>
</dbReference>
<feature type="binding site" evidence="10">
    <location>
        <position position="171"/>
    </location>
    <ligand>
        <name>substrate</name>
    </ligand>
</feature>
<evidence type="ECO:0000256" key="3">
    <source>
        <dbReference type="ARBA" id="ARBA00022723"/>
    </source>
</evidence>
<feature type="binding site" evidence="10">
    <location>
        <begin position="148"/>
        <end position="151"/>
    </location>
    <ligand>
        <name>substrate</name>
    </ligand>
</feature>
<dbReference type="GO" id="GO:0035870">
    <property type="term" value="F:dITP diphosphatase activity"/>
    <property type="evidence" value="ECO:0007669"/>
    <property type="project" value="UniProtKB-UniRule"/>
</dbReference>
<comment type="cofactor">
    <cofactor evidence="10">
        <name>Mg(2+)</name>
        <dbReference type="ChEBI" id="CHEBI:18420"/>
    </cofactor>
    <text evidence="10">Binds 1 Mg(2+) ion per subunit.</text>
</comment>
<keyword evidence="7 10" id="KW-0546">Nucleotide metabolism</keyword>
<dbReference type="PANTHER" id="PTHR11067">
    <property type="entry name" value="INOSINE TRIPHOSPHATE PYROPHOSPHATASE/HAM1 PROTEIN"/>
    <property type="match status" value="1"/>
</dbReference>
<evidence type="ECO:0000256" key="9">
    <source>
        <dbReference type="ARBA" id="ARBA00052017"/>
    </source>
</evidence>
<dbReference type="RefSeq" id="WP_190613422.1">
    <property type="nucleotide sequence ID" value="NZ_AP018712.1"/>
</dbReference>
<organism evidence="12 13">
    <name type="scientific">Tepiditoga spiralis</name>
    <dbReference type="NCBI Taxonomy" id="2108365"/>
    <lineage>
        <taxon>Bacteria</taxon>
        <taxon>Thermotogati</taxon>
        <taxon>Thermotogota</taxon>
        <taxon>Thermotogae</taxon>
        <taxon>Petrotogales</taxon>
        <taxon>Petrotogaceae</taxon>
        <taxon>Tepiditoga</taxon>
    </lineage>
</organism>
<evidence type="ECO:0000256" key="5">
    <source>
        <dbReference type="ARBA" id="ARBA00022801"/>
    </source>
</evidence>
<keyword evidence="5 10" id="KW-0378">Hydrolase</keyword>
<keyword evidence="3 10" id="KW-0479">Metal-binding</keyword>
<dbReference type="GO" id="GO:0000166">
    <property type="term" value="F:nucleotide binding"/>
    <property type="evidence" value="ECO:0007669"/>
    <property type="project" value="UniProtKB-KW"/>
</dbReference>
<keyword evidence="13" id="KW-1185">Reference proteome</keyword>
<feature type="binding site" evidence="10">
    <location>
        <begin position="7"/>
        <end position="12"/>
    </location>
    <ligand>
        <name>substrate</name>
    </ligand>
</feature>
<feature type="binding site" evidence="10">
    <location>
        <begin position="176"/>
        <end position="177"/>
    </location>
    <ligand>
        <name>substrate</name>
    </ligand>
</feature>
<dbReference type="GO" id="GO:0046872">
    <property type="term" value="F:metal ion binding"/>
    <property type="evidence" value="ECO:0007669"/>
    <property type="project" value="UniProtKB-KW"/>
</dbReference>
<comment type="catalytic activity">
    <reaction evidence="10">
        <text>ITP + H2O = IMP + diphosphate + H(+)</text>
        <dbReference type="Rhea" id="RHEA:29399"/>
        <dbReference type="ChEBI" id="CHEBI:15377"/>
        <dbReference type="ChEBI" id="CHEBI:15378"/>
        <dbReference type="ChEBI" id="CHEBI:33019"/>
        <dbReference type="ChEBI" id="CHEBI:58053"/>
        <dbReference type="ChEBI" id="CHEBI:61402"/>
        <dbReference type="EC" id="3.6.1.66"/>
    </reaction>
</comment>